<keyword evidence="4" id="KW-1185">Reference proteome</keyword>
<dbReference type="PANTHER" id="PTHR34204:SF2">
    <property type="entry name" value="RNA-BINDING ASCH DOMAIN PROTEIN"/>
    <property type="match status" value="1"/>
</dbReference>
<feature type="domain" description="ASCH" evidence="2">
    <location>
        <begin position="134"/>
        <end position="236"/>
    </location>
</feature>
<dbReference type="Gene3D" id="2.30.130.30">
    <property type="entry name" value="Hypothetical protein"/>
    <property type="match status" value="1"/>
</dbReference>
<proteinExistence type="predicted"/>
<reference evidence="3 4" key="1">
    <citation type="submission" date="2024-02" db="EMBL/GenBank/DDBJ databases">
        <title>High-quality chromosome-scale genome assembly of Pensacola bahiagrass (Paspalum notatum Flugge var. saurae).</title>
        <authorList>
            <person name="Vega J.M."/>
            <person name="Podio M."/>
            <person name="Orjuela J."/>
            <person name="Siena L.A."/>
            <person name="Pessino S.C."/>
            <person name="Combes M.C."/>
            <person name="Mariac C."/>
            <person name="Albertini E."/>
            <person name="Pupilli F."/>
            <person name="Ortiz J.P.A."/>
            <person name="Leblanc O."/>
        </authorList>
    </citation>
    <scope>NUCLEOTIDE SEQUENCE [LARGE SCALE GENOMIC DNA]</scope>
    <source>
        <strain evidence="3">R1</strain>
        <tissue evidence="3">Leaf</tissue>
    </source>
</reference>
<dbReference type="SUPFAM" id="SSF88697">
    <property type="entry name" value="PUA domain-like"/>
    <property type="match status" value="1"/>
</dbReference>
<protein>
    <recommendedName>
        <fullName evidence="2">ASCH domain-containing protein</fullName>
    </recommendedName>
</protein>
<evidence type="ECO:0000313" key="3">
    <source>
        <dbReference type="EMBL" id="WVZ52898.1"/>
    </source>
</evidence>
<sequence>MSKKKKKRMATSCAATSSAPPRPQSPHVGGVPLSSAIGELLRFVLSSHASANAPDDFPLSPSYCARLLEDDGDLCGKLTAGLLQFFEEGRLPGPPAAAGIPVAEEGAEKRDWEAVLLEKGAELKRMYNAVEFELHVQEPYFTQLKAEAKKVEGRLATGNYNLITQGSLLLFNKCLLLNVMAVRKYGSFGEMLQAEIISNVLPGILSIEEGVKVYRKFYTEEKENSYGVLAISVSKPQDQPYITMTNILVELGYDGLRSLLGMAKTVGTVPDGLPPPRSALISSCMTLHQPNVIGCSLTDAARALAKHVHRSTNGWWGNFNGSDSSKNQLAYETIDSLLRECCWMNVYLTQPYGPVFEIRVREGYGARWSEDGSKFIGFLEPYSTEGFAKGWKH</sequence>
<dbReference type="Pfam" id="PF04266">
    <property type="entry name" value="ASCH"/>
    <property type="match status" value="1"/>
</dbReference>
<organism evidence="3 4">
    <name type="scientific">Paspalum notatum var. saurae</name>
    <dbReference type="NCBI Taxonomy" id="547442"/>
    <lineage>
        <taxon>Eukaryota</taxon>
        <taxon>Viridiplantae</taxon>
        <taxon>Streptophyta</taxon>
        <taxon>Embryophyta</taxon>
        <taxon>Tracheophyta</taxon>
        <taxon>Spermatophyta</taxon>
        <taxon>Magnoliopsida</taxon>
        <taxon>Liliopsida</taxon>
        <taxon>Poales</taxon>
        <taxon>Poaceae</taxon>
        <taxon>PACMAD clade</taxon>
        <taxon>Panicoideae</taxon>
        <taxon>Andropogonodae</taxon>
        <taxon>Paspaleae</taxon>
        <taxon>Paspalinae</taxon>
        <taxon>Paspalum</taxon>
    </lineage>
</organism>
<dbReference type="PANTHER" id="PTHR34204">
    <property type="entry name" value="RNA-BINDING ASCH DOMAIN PROTEIN"/>
    <property type="match status" value="1"/>
</dbReference>
<dbReference type="InterPro" id="IPR007374">
    <property type="entry name" value="ASCH_domain"/>
</dbReference>
<name>A0AAQ3SEC9_PASNO</name>
<feature type="compositionally biased region" description="Low complexity" evidence="1">
    <location>
        <begin position="10"/>
        <end position="19"/>
    </location>
</feature>
<gene>
    <name evidence="3" type="ORF">U9M48_003902</name>
</gene>
<evidence type="ECO:0000256" key="1">
    <source>
        <dbReference type="SAM" id="MobiDB-lite"/>
    </source>
</evidence>
<dbReference type="Proteomes" id="UP001341281">
    <property type="component" value="Chromosome 01"/>
</dbReference>
<accession>A0AAQ3SEC9</accession>
<feature type="region of interest" description="Disordered" evidence="1">
    <location>
        <begin position="1"/>
        <end position="31"/>
    </location>
</feature>
<dbReference type="EMBL" id="CP144745">
    <property type="protein sequence ID" value="WVZ52898.1"/>
    <property type="molecule type" value="Genomic_DNA"/>
</dbReference>
<dbReference type="InterPro" id="IPR015947">
    <property type="entry name" value="PUA-like_sf"/>
</dbReference>
<evidence type="ECO:0000313" key="4">
    <source>
        <dbReference type="Proteomes" id="UP001341281"/>
    </source>
</evidence>
<evidence type="ECO:0000259" key="2">
    <source>
        <dbReference type="Pfam" id="PF04266"/>
    </source>
</evidence>
<dbReference type="AlphaFoldDB" id="A0AAQ3SEC9"/>